<dbReference type="OrthoDB" id="3991133at2759"/>
<evidence type="ECO:0000313" key="1">
    <source>
        <dbReference type="EMBL" id="EGV64504.1"/>
    </source>
</evidence>
<dbReference type="AlphaFoldDB" id="G3B1Q4"/>
<sequence>MIARQIPLILKSPINSPVSMAYLWSLSDDKKRLACLYKRFYRLRNLIDHDRRNVSRYKELIRWKFAKENYNTRRSVILGKPEEPISEIFTRIFNTLTFVHNSTVILPENMIDKKAYFYKDTRQNHRIEKQIILTICRMQYVTPNELKYRSDFSWFPEVRKEIEDFPENATKRQMAKSTSNPSYIGFADYQKNLMLLNEMYKLCL</sequence>
<dbReference type="KEGG" id="cten:18246874"/>
<accession>G3B1Q4</accession>
<dbReference type="GeneID" id="18246874"/>
<name>G3B1Q4_CANTC</name>
<keyword evidence="2" id="KW-1185">Reference proteome</keyword>
<evidence type="ECO:0000313" key="2">
    <source>
        <dbReference type="Proteomes" id="UP000000707"/>
    </source>
</evidence>
<proteinExistence type="predicted"/>
<dbReference type="Proteomes" id="UP000000707">
    <property type="component" value="Unassembled WGS sequence"/>
</dbReference>
<gene>
    <name evidence="1" type="ORF">CANTEDRAFT_113271</name>
</gene>
<organism evidence="2">
    <name type="scientific">Candida tenuis (strain ATCC 10573 / BCRC 21748 / CBS 615 / JCM 9827 / NBRC 10315 / NRRL Y-1498 / VKM Y-70)</name>
    <name type="common">Yeast</name>
    <name type="synonym">Yamadazyma tenuis</name>
    <dbReference type="NCBI Taxonomy" id="590646"/>
    <lineage>
        <taxon>Eukaryota</taxon>
        <taxon>Fungi</taxon>
        <taxon>Dikarya</taxon>
        <taxon>Ascomycota</taxon>
        <taxon>Saccharomycotina</taxon>
        <taxon>Pichiomycetes</taxon>
        <taxon>Debaryomycetaceae</taxon>
        <taxon>Yamadazyma</taxon>
    </lineage>
</organism>
<dbReference type="RefSeq" id="XP_006685310.1">
    <property type="nucleotide sequence ID" value="XM_006685247.1"/>
</dbReference>
<dbReference type="HOGENOM" id="CLU_109474_0_0_1"/>
<reference evidence="1 2" key="1">
    <citation type="journal article" date="2011" name="Proc. Natl. Acad. Sci. U.S.A.">
        <title>Comparative genomics of xylose-fermenting fungi for enhanced biofuel production.</title>
        <authorList>
            <person name="Wohlbach D.J."/>
            <person name="Kuo A."/>
            <person name="Sato T.K."/>
            <person name="Potts K.M."/>
            <person name="Salamov A.A."/>
            <person name="LaButti K.M."/>
            <person name="Sun H."/>
            <person name="Clum A."/>
            <person name="Pangilinan J.L."/>
            <person name="Lindquist E.A."/>
            <person name="Lucas S."/>
            <person name="Lapidus A."/>
            <person name="Jin M."/>
            <person name="Gunawan C."/>
            <person name="Balan V."/>
            <person name="Dale B.E."/>
            <person name="Jeffries T.W."/>
            <person name="Zinkel R."/>
            <person name="Barry K.W."/>
            <person name="Grigoriev I.V."/>
            <person name="Gasch A.P."/>
        </authorList>
    </citation>
    <scope>NUCLEOTIDE SEQUENCE [LARGE SCALE GENOMIC DNA]</scope>
    <source>
        <strain evidence="2">ATCC 10573 / BCRC 21748 / CBS 615 / JCM 9827 / NBRC 10315 / NRRL Y-1498 / VKM Y-70</strain>
    </source>
</reference>
<protein>
    <submittedName>
        <fullName evidence="1">Uncharacterized protein</fullName>
    </submittedName>
</protein>
<dbReference type="EMBL" id="GL996515">
    <property type="protein sequence ID" value="EGV64504.1"/>
    <property type="molecule type" value="Genomic_DNA"/>
</dbReference>
<dbReference type="eggNOG" id="ENOG502RPID">
    <property type="taxonomic scope" value="Eukaryota"/>
</dbReference>